<dbReference type="PROSITE" id="PS51219">
    <property type="entry name" value="DPCK"/>
    <property type="match status" value="1"/>
</dbReference>
<dbReference type="Pfam" id="PF01121">
    <property type="entry name" value="CoaE"/>
    <property type="match status" value="1"/>
</dbReference>
<dbReference type="CDD" id="cd02022">
    <property type="entry name" value="DPCK"/>
    <property type="match status" value="1"/>
</dbReference>
<organism evidence="5 6">
    <name type="scientific">Cristinia sonorae</name>
    <dbReference type="NCBI Taxonomy" id="1940300"/>
    <lineage>
        <taxon>Eukaryota</taxon>
        <taxon>Fungi</taxon>
        <taxon>Dikarya</taxon>
        <taxon>Basidiomycota</taxon>
        <taxon>Agaricomycotina</taxon>
        <taxon>Agaricomycetes</taxon>
        <taxon>Agaricomycetidae</taxon>
        <taxon>Agaricales</taxon>
        <taxon>Pleurotineae</taxon>
        <taxon>Stephanosporaceae</taxon>
        <taxon>Cristinia</taxon>
    </lineage>
</organism>
<dbReference type="EMBL" id="JAEVFJ010000002">
    <property type="protein sequence ID" value="KAH8106955.1"/>
    <property type="molecule type" value="Genomic_DNA"/>
</dbReference>
<protein>
    <submittedName>
        <fullName evidence="5">CoaE-domain-containing protein</fullName>
    </submittedName>
</protein>
<evidence type="ECO:0000256" key="4">
    <source>
        <dbReference type="SAM" id="Phobius"/>
    </source>
</evidence>
<dbReference type="InterPro" id="IPR027417">
    <property type="entry name" value="P-loop_NTPase"/>
</dbReference>
<keyword evidence="4" id="KW-0812">Transmembrane</keyword>
<dbReference type="Gene3D" id="3.40.50.300">
    <property type="entry name" value="P-loop containing nucleotide triphosphate hydrolases"/>
    <property type="match status" value="1"/>
</dbReference>
<keyword evidence="3" id="KW-0067">ATP-binding</keyword>
<evidence type="ECO:0000256" key="2">
    <source>
        <dbReference type="ARBA" id="ARBA00022741"/>
    </source>
</evidence>
<sequence>MLVVGLTGGIATGKSTVSNLLKAYNVPIIDADLLARQVVLPGTPALRRIAEVFGQDILLEDGTLNRPKLGSIVFGDESKRKVLNGIVHPAVRRAMFWEMVKYWLKGERVCVMDVPLLIEGGLWKLMGKIIVIYCSAEIQLQRLMKRDNSSRPDASARLNAQIPIADKLQYADIVLDNSGSPQDLESQIDALVRKLYTEAGWTWRLSWLFPPYALFSALSALLWRTIKTRRRMAKHQRAARSTNR</sequence>
<dbReference type="PANTHER" id="PTHR10695:SF46">
    <property type="entry name" value="BIFUNCTIONAL COENZYME A SYNTHASE-RELATED"/>
    <property type="match status" value="1"/>
</dbReference>
<comment type="caution">
    <text evidence="5">The sequence shown here is derived from an EMBL/GenBank/DDBJ whole genome shotgun (WGS) entry which is preliminary data.</text>
</comment>
<evidence type="ECO:0000256" key="3">
    <source>
        <dbReference type="ARBA" id="ARBA00022840"/>
    </source>
</evidence>
<gene>
    <name evidence="5" type="ORF">BXZ70DRAFT_915815</name>
</gene>
<evidence type="ECO:0000313" key="5">
    <source>
        <dbReference type="EMBL" id="KAH8106955.1"/>
    </source>
</evidence>
<keyword evidence="2" id="KW-0547">Nucleotide-binding</keyword>
<dbReference type="FunFam" id="3.40.50.300:FF:000485">
    <property type="entry name" value="Dephospho-CoA kinase CAB5"/>
    <property type="match status" value="1"/>
</dbReference>
<dbReference type="PANTHER" id="PTHR10695">
    <property type="entry name" value="DEPHOSPHO-COA KINASE-RELATED"/>
    <property type="match status" value="1"/>
</dbReference>
<feature type="transmembrane region" description="Helical" evidence="4">
    <location>
        <begin position="201"/>
        <end position="223"/>
    </location>
</feature>
<comment type="similarity">
    <text evidence="1">Belongs to the CoaE family.</text>
</comment>
<dbReference type="GO" id="GO:0005524">
    <property type="term" value="F:ATP binding"/>
    <property type="evidence" value="ECO:0007669"/>
    <property type="project" value="UniProtKB-KW"/>
</dbReference>
<keyword evidence="4" id="KW-1133">Transmembrane helix</keyword>
<dbReference type="GO" id="GO:0005737">
    <property type="term" value="C:cytoplasm"/>
    <property type="evidence" value="ECO:0007669"/>
    <property type="project" value="UniProtKB-ARBA"/>
</dbReference>
<name>A0A8K0UY81_9AGAR</name>
<dbReference type="AlphaFoldDB" id="A0A8K0UY81"/>
<dbReference type="SUPFAM" id="SSF52540">
    <property type="entry name" value="P-loop containing nucleoside triphosphate hydrolases"/>
    <property type="match status" value="1"/>
</dbReference>
<dbReference type="HAMAP" id="MF_00376">
    <property type="entry name" value="Dephospho_CoA_kinase"/>
    <property type="match status" value="1"/>
</dbReference>
<reference evidence="5" key="1">
    <citation type="journal article" date="2021" name="New Phytol.">
        <title>Evolutionary innovations through gain and loss of genes in the ectomycorrhizal Boletales.</title>
        <authorList>
            <person name="Wu G."/>
            <person name="Miyauchi S."/>
            <person name="Morin E."/>
            <person name="Kuo A."/>
            <person name="Drula E."/>
            <person name="Varga T."/>
            <person name="Kohler A."/>
            <person name="Feng B."/>
            <person name="Cao Y."/>
            <person name="Lipzen A."/>
            <person name="Daum C."/>
            <person name="Hundley H."/>
            <person name="Pangilinan J."/>
            <person name="Johnson J."/>
            <person name="Barry K."/>
            <person name="LaButti K."/>
            <person name="Ng V."/>
            <person name="Ahrendt S."/>
            <person name="Min B."/>
            <person name="Choi I.G."/>
            <person name="Park H."/>
            <person name="Plett J.M."/>
            <person name="Magnuson J."/>
            <person name="Spatafora J.W."/>
            <person name="Nagy L.G."/>
            <person name="Henrissat B."/>
            <person name="Grigoriev I.V."/>
            <person name="Yang Z.L."/>
            <person name="Xu J."/>
            <person name="Martin F.M."/>
        </authorList>
    </citation>
    <scope>NUCLEOTIDE SEQUENCE</scope>
    <source>
        <strain evidence="5">KKN 215</strain>
    </source>
</reference>
<dbReference type="GO" id="GO:0015937">
    <property type="term" value="P:coenzyme A biosynthetic process"/>
    <property type="evidence" value="ECO:0007669"/>
    <property type="project" value="InterPro"/>
</dbReference>
<evidence type="ECO:0000313" key="6">
    <source>
        <dbReference type="Proteomes" id="UP000813824"/>
    </source>
</evidence>
<dbReference type="OrthoDB" id="247245at2759"/>
<keyword evidence="6" id="KW-1185">Reference proteome</keyword>
<accession>A0A8K0UY81</accession>
<dbReference type="NCBIfam" id="TIGR00152">
    <property type="entry name" value="dephospho-CoA kinase"/>
    <property type="match status" value="1"/>
</dbReference>
<dbReference type="InterPro" id="IPR001977">
    <property type="entry name" value="Depp_CoAkinase"/>
</dbReference>
<dbReference type="Proteomes" id="UP000813824">
    <property type="component" value="Unassembled WGS sequence"/>
</dbReference>
<evidence type="ECO:0000256" key="1">
    <source>
        <dbReference type="ARBA" id="ARBA00009018"/>
    </source>
</evidence>
<proteinExistence type="inferred from homology"/>
<keyword evidence="4" id="KW-0472">Membrane</keyword>
<dbReference type="GO" id="GO:0004140">
    <property type="term" value="F:dephospho-CoA kinase activity"/>
    <property type="evidence" value="ECO:0007669"/>
    <property type="project" value="InterPro"/>
</dbReference>